<dbReference type="GO" id="GO:0005654">
    <property type="term" value="C:nucleoplasm"/>
    <property type="evidence" value="ECO:0007669"/>
    <property type="project" value="TreeGrafter"/>
</dbReference>
<dbReference type="Gene3D" id="3.90.190.10">
    <property type="entry name" value="Protein tyrosine phosphatase superfamily"/>
    <property type="match status" value="1"/>
</dbReference>
<dbReference type="GO" id="GO:1990444">
    <property type="term" value="F:F-box domain binding"/>
    <property type="evidence" value="ECO:0007669"/>
    <property type="project" value="TreeGrafter"/>
</dbReference>
<dbReference type="GO" id="GO:0005737">
    <property type="term" value="C:cytoplasm"/>
    <property type="evidence" value="ECO:0007669"/>
    <property type="project" value="TreeGrafter"/>
</dbReference>
<dbReference type="GO" id="GO:0062026">
    <property type="term" value="P:negative regulation of SCF-dependent proteasomal ubiquitin-dependent catabolic process"/>
    <property type="evidence" value="ECO:0007669"/>
    <property type="project" value="TreeGrafter"/>
</dbReference>
<accession>A0AAE1M259</accession>
<protein>
    <submittedName>
        <fullName evidence="2">Uncharacterized protein</fullName>
    </submittedName>
</protein>
<dbReference type="SUPFAM" id="SSF52799">
    <property type="entry name" value="(Phosphotyrosine protein) phosphatases II"/>
    <property type="match status" value="1"/>
</dbReference>
<proteinExistence type="predicted"/>
<evidence type="ECO:0000256" key="1">
    <source>
        <dbReference type="SAM" id="MobiDB-lite"/>
    </source>
</evidence>
<dbReference type="RefSeq" id="XP_062752902.1">
    <property type="nucleotide sequence ID" value="XM_062902861.1"/>
</dbReference>
<sequence>MSDGSGMHRAMIRSSPYSYHAPSPPKIHIPVQSKADMDLVPRYDRVDSSKLTLEDFTIITGNRIQKSTDRSTRWRYEQRREAQRILDYLFLGPTSIIRDHEFLKREALTMVVVVRDSRAPRNLASVETASATLNLPFCYVDANAKHLVPAFNQIVSVINNHLLTVHNVTGGTIRGKLLVTCDTGNMLSPSLVAAYIMFMFGQELLEAVHFIGVQRFCSNFDDEAKEALLTWQGINKASIAVDRRRRLEPDNGGNGLASEFTRAEGTLTTKRGLDDMMDGAEEDGRSDGGDTLGDNDRFSGRGDYAPFLDVD</sequence>
<keyword evidence="3" id="KW-1185">Reference proteome</keyword>
<comment type="caution">
    <text evidence="2">The sequence shown here is derived from an EMBL/GenBank/DDBJ whole genome shotgun (WGS) entry which is preliminary data.</text>
</comment>
<dbReference type="EMBL" id="JAWRVG010000038">
    <property type="protein sequence ID" value="KAK4066225.1"/>
    <property type="molecule type" value="Genomic_DNA"/>
</dbReference>
<dbReference type="InterPro" id="IPR052449">
    <property type="entry name" value="STYX-Interacting_Phosphatase"/>
</dbReference>
<evidence type="ECO:0000313" key="3">
    <source>
        <dbReference type="Proteomes" id="UP001273209"/>
    </source>
</evidence>
<dbReference type="GeneID" id="87922766"/>
<dbReference type="Proteomes" id="UP001273209">
    <property type="component" value="Unassembled WGS sequence"/>
</dbReference>
<feature type="region of interest" description="Disordered" evidence="1">
    <location>
        <begin position="271"/>
        <end position="311"/>
    </location>
</feature>
<dbReference type="CDD" id="cd14498">
    <property type="entry name" value="DSP"/>
    <property type="match status" value="1"/>
</dbReference>
<evidence type="ECO:0000313" key="2">
    <source>
        <dbReference type="EMBL" id="KAK4066225.1"/>
    </source>
</evidence>
<feature type="compositionally biased region" description="Basic and acidic residues" evidence="1">
    <location>
        <begin position="282"/>
        <end position="300"/>
    </location>
</feature>
<name>A0AAE1M259_9HYPO</name>
<dbReference type="AlphaFoldDB" id="A0AAE1M259"/>
<dbReference type="PANTHER" id="PTHR46588:SF1">
    <property type="entry name" value="SERINE_THREONINE_TYROSINE-INTERACTING PROTEIN"/>
    <property type="match status" value="1"/>
</dbReference>
<reference evidence="2" key="1">
    <citation type="submission" date="2023-11" db="EMBL/GenBank/DDBJ databases">
        <title>The genome sequences of three competitors of mushroom-forming fungi.</title>
        <authorList>
            <person name="Beijen E."/>
            <person name="Ohm R.A."/>
        </authorList>
    </citation>
    <scope>NUCLEOTIDE SEQUENCE</scope>
    <source>
        <strain evidence="2">CBS 100526</strain>
    </source>
</reference>
<dbReference type="GO" id="GO:0070372">
    <property type="term" value="P:regulation of ERK1 and ERK2 cascade"/>
    <property type="evidence" value="ECO:0007669"/>
    <property type="project" value="TreeGrafter"/>
</dbReference>
<gene>
    <name evidence="2" type="ORF">Triagg1_8057</name>
</gene>
<dbReference type="PANTHER" id="PTHR46588">
    <property type="entry name" value="SERINE/THREONINE/TYROSINE-INTERACTING PROTEIN"/>
    <property type="match status" value="1"/>
</dbReference>
<dbReference type="InterPro" id="IPR029021">
    <property type="entry name" value="Prot-tyrosine_phosphatase-like"/>
</dbReference>
<organism evidence="2 3">
    <name type="scientific">Trichoderma aggressivum f. europaeum</name>
    <dbReference type="NCBI Taxonomy" id="173218"/>
    <lineage>
        <taxon>Eukaryota</taxon>
        <taxon>Fungi</taxon>
        <taxon>Dikarya</taxon>
        <taxon>Ascomycota</taxon>
        <taxon>Pezizomycotina</taxon>
        <taxon>Sordariomycetes</taxon>
        <taxon>Hypocreomycetidae</taxon>
        <taxon>Hypocreales</taxon>
        <taxon>Hypocreaceae</taxon>
        <taxon>Trichoderma</taxon>
    </lineage>
</organism>